<dbReference type="AlphaFoldDB" id="A0A3A8EVT3"/>
<dbReference type="InterPro" id="IPR013538">
    <property type="entry name" value="ASHA1/2-like_C"/>
</dbReference>
<reference evidence="3 4" key="1">
    <citation type="submission" date="2018-09" db="EMBL/GenBank/DDBJ databases">
        <title>The draft genome of Acinetobacter spp. strains.</title>
        <authorList>
            <person name="Qin J."/>
            <person name="Feng Y."/>
            <person name="Zong Z."/>
        </authorList>
    </citation>
    <scope>NUCLEOTIDE SEQUENCE [LARGE SCALE GENOMIC DNA]</scope>
    <source>
        <strain evidence="3 4">WCHAc060115</strain>
    </source>
</reference>
<accession>A0A3A8EVT3</accession>
<organism evidence="3 4">
    <name type="scientific">Acinetobacter rongchengensis</name>
    <dbReference type="NCBI Taxonomy" id="2419601"/>
    <lineage>
        <taxon>Bacteria</taxon>
        <taxon>Pseudomonadati</taxon>
        <taxon>Pseudomonadota</taxon>
        <taxon>Gammaproteobacteria</taxon>
        <taxon>Moraxellales</taxon>
        <taxon>Moraxellaceae</taxon>
        <taxon>Acinetobacter</taxon>
    </lineage>
</organism>
<dbReference type="InterPro" id="IPR023393">
    <property type="entry name" value="START-like_dom_sf"/>
</dbReference>
<feature type="domain" description="Activator of Hsp90 ATPase homologue 1/2-like C-terminal" evidence="2">
    <location>
        <begin position="14"/>
        <end position="132"/>
    </location>
</feature>
<comment type="similarity">
    <text evidence="1">Belongs to the AHA1 family.</text>
</comment>
<evidence type="ECO:0000256" key="1">
    <source>
        <dbReference type="ARBA" id="ARBA00006817"/>
    </source>
</evidence>
<dbReference type="RefSeq" id="WP_120383573.1">
    <property type="nucleotide sequence ID" value="NZ_RAXT01000009.1"/>
</dbReference>
<comment type="caution">
    <text evidence="3">The sequence shown here is derived from an EMBL/GenBank/DDBJ whole genome shotgun (WGS) entry which is preliminary data.</text>
</comment>
<dbReference type="Proteomes" id="UP000280405">
    <property type="component" value="Unassembled WGS sequence"/>
</dbReference>
<dbReference type="Pfam" id="PF08327">
    <property type="entry name" value="AHSA1"/>
    <property type="match status" value="1"/>
</dbReference>
<dbReference type="Gene3D" id="3.30.530.20">
    <property type="match status" value="1"/>
</dbReference>
<keyword evidence="4" id="KW-1185">Reference proteome</keyword>
<protein>
    <submittedName>
        <fullName evidence="3">Polyketide cyclase</fullName>
    </submittedName>
</protein>
<sequence length="147" mass="16955">MHPTIETQMLIRKPIAEVFQAFIDPEISSQFWFDSSTGKLEQGKTVQWTWSKYQVSTQVKVLTIIENKQIQIVWGDPKSTVDFIFEEVSPNTTYLRIRNYDIPLQGAELIKFIIDATGGFTTVVDNLKAYLEHGLKLNLIEDKFPPF</sequence>
<dbReference type="OrthoDB" id="9806378at2"/>
<dbReference type="SUPFAM" id="SSF55961">
    <property type="entry name" value="Bet v1-like"/>
    <property type="match status" value="1"/>
</dbReference>
<dbReference type="EMBL" id="RAXT01000009">
    <property type="protein sequence ID" value="RKG38725.1"/>
    <property type="molecule type" value="Genomic_DNA"/>
</dbReference>
<gene>
    <name evidence="3" type="ORF">D7V20_06895</name>
</gene>
<proteinExistence type="inferred from homology"/>
<evidence type="ECO:0000259" key="2">
    <source>
        <dbReference type="Pfam" id="PF08327"/>
    </source>
</evidence>
<evidence type="ECO:0000313" key="3">
    <source>
        <dbReference type="EMBL" id="RKG38725.1"/>
    </source>
</evidence>
<dbReference type="CDD" id="cd08901">
    <property type="entry name" value="SRPBCC_CalC_Aha1-like_8"/>
    <property type="match status" value="1"/>
</dbReference>
<name>A0A3A8EVT3_9GAMM</name>
<evidence type="ECO:0000313" key="4">
    <source>
        <dbReference type="Proteomes" id="UP000280405"/>
    </source>
</evidence>